<dbReference type="GO" id="GO:0000160">
    <property type="term" value="P:phosphorelay signal transduction system"/>
    <property type="evidence" value="ECO:0007669"/>
    <property type="project" value="UniProtKB-KW"/>
</dbReference>
<dbReference type="PROSITE" id="PS50110">
    <property type="entry name" value="RESPONSE_REGULATORY"/>
    <property type="match status" value="1"/>
</dbReference>
<feature type="non-terminal residue" evidence="6">
    <location>
        <position position="123"/>
    </location>
</feature>
<dbReference type="PANTHER" id="PTHR44591">
    <property type="entry name" value="STRESS RESPONSE REGULATOR PROTEIN 1"/>
    <property type="match status" value="1"/>
</dbReference>
<organism evidence="6">
    <name type="scientific">marine sediment metagenome</name>
    <dbReference type="NCBI Taxonomy" id="412755"/>
    <lineage>
        <taxon>unclassified sequences</taxon>
        <taxon>metagenomes</taxon>
        <taxon>ecological metagenomes</taxon>
    </lineage>
</organism>
<feature type="non-terminal residue" evidence="6">
    <location>
        <position position="1"/>
    </location>
</feature>
<evidence type="ECO:0000256" key="2">
    <source>
        <dbReference type="ARBA" id="ARBA00023012"/>
    </source>
</evidence>
<dbReference type="AlphaFoldDB" id="X1E5R6"/>
<reference evidence="6" key="1">
    <citation type="journal article" date="2014" name="Front. Microbiol.">
        <title>High frequency of phylogenetically diverse reductive dehalogenase-homologous genes in deep subseafloor sedimentary metagenomes.</title>
        <authorList>
            <person name="Kawai M."/>
            <person name="Futagami T."/>
            <person name="Toyoda A."/>
            <person name="Takaki Y."/>
            <person name="Nishi S."/>
            <person name="Hori S."/>
            <person name="Arai W."/>
            <person name="Tsubouchi T."/>
            <person name="Morono Y."/>
            <person name="Uchiyama I."/>
            <person name="Ito T."/>
            <person name="Fujiyama A."/>
            <person name="Inagaki F."/>
            <person name="Takami H."/>
        </authorList>
    </citation>
    <scope>NUCLEOTIDE SEQUENCE</scope>
    <source>
        <strain evidence="6">Expedition CK06-06</strain>
    </source>
</reference>
<evidence type="ECO:0000256" key="3">
    <source>
        <dbReference type="ARBA" id="ARBA00023015"/>
    </source>
</evidence>
<sequence>VLIVDDEKKICTILTHILTEEGFDVNSANSGEEAIKIVCEFTPDLIIMDQNMPGLNGVDTMSIIKNRYPDITVIILTAHGSIPMAIEATKKGAYDYLSKPFDNEELLITIQRALENIELRREV</sequence>
<keyword evidence="4" id="KW-0804">Transcription</keyword>
<gene>
    <name evidence="6" type="ORF">S01H4_64662</name>
</gene>
<name>X1E5R6_9ZZZZ</name>
<keyword evidence="3" id="KW-0805">Transcription regulation</keyword>
<dbReference type="InterPro" id="IPR001789">
    <property type="entry name" value="Sig_transdc_resp-reg_receiver"/>
</dbReference>
<proteinExistence type="predicted"/>
<comment type="caution">
    <text evidence="6">The sequence shown here is derived from an EMBL/GenBank/DDBJ whole genome shotgun (WGS) entry which is preliminary data.</text>
</comment>
<dbReference type="PANTHER" id="PTHR44591:SF14">
    <property type="entry name" value="PROTEIN PILG"/>
    <property type="match status" value="1"/>
</dbReference>
<dbReference type="InterPro" id="IPR011006">
    <property type="entry name" value="CheY-like_superfamily"/>
</dbReference>
<dbReference type="Pfam" id="PF00072">
    <property type="entry name" value="Response_reg"/>
    <property type="match status" value="1"/>
</dbReference>
<dbReference type="EMBL" id="BART01039291">
    <property type="protein sequence ID" value="GAH12519.1"/>
    <property type="molecule type" value="Genomic_DNA"/>
</dbReference>
<dbReference type="InterPro" id="IPR050595">
    <property type="entry name" value="Bact_response_regulator"/>
</dbReference>
<keyword evidence="1" id="KW-0597">Phosphoprotein</keyword>
<evidence type="ECO:0000256" key="1">
    <source>
        <dbReference type="ARBA" id="ARBA00022553"/>
    </source>
</evidence>
<evidence type="ECO:0000313" key="6">
    <source>
        <dbReference type="EMBL" id="GAH12519.1"/>
    </source>
</evidence>
<dbReference type="FunFam" id="3.40.50.2300:FF:000018">
    <property type="entry name" value="DNA-binding transcriptional regulator NtrC"/>
    <property type="match status" value="1"/>
</dbReference>
<dbReference type="SUPFAM" id="SSF52172">
    <property type="entry name" value="CheY-like"/>
    <property type="match status" value="1"/>
</dbReference>
<dbReference type="SMART" id="SM00448">
    <property type="entry name" value="REC"/>
    <property type="match status" value="1"/>
</dbReference>
<accession>X1E5R6</accession>
<protein>
    <recommendedName>
        <fullName evidence="5">Response regulatory domain-containing protein</fullName>
    </recommendedName>
</protein>
<evidence type="ECO:0000256" key="4">
    <source>
        <dbReference type="ARBA" id="ARBA00023163"/>
    </source>
</evidence>
<dbReference type="Gene3D" id="3.40.50.2300">
    <property type="match status" value="1"/>
</dbReference>
<evidence type="ECO:0000259" key="5">
    <source>
        <dbReference type="PROSITE" id="PS50110"/>
    </source>
</evidence>
<keyword evidence="2" id="KW-0902">Two-component regulatory system</keyword>
<feature type="domain" description="Response regulatory" evidence="5">
    <location>
        <begin position="1"/>
        <end position="114"/>
    </location>
</feature>